<protein>
    <submittedName>
        <fullName evidence="2">Uncharacterized protein</fullName>
    </submittedName>
</protein>
<organism evidence="2 3">
    <name type="scientific">Portunus trituberculatus</name>
    <name type="common">Swimming crab</name>
    <name type="synonym">Neptunus trituberculatus</name>
    <dbReference type="NCBI Taxonomy" id="210409"/>
    <lineage>
        <taxon>Eukaryota</taxon>
        <taxon>Metazoa</taxon>
        <taxon>Ecdysozoa</taxon>
        <taxon>Arthropoda</taxon>
        <taxon>Crustacea</taxon>
        <taxon>Multicrustacea</taxon>
        <taxon>Malacostraca</taxon>
        <taxon>Eumalacostraca</taxon>
        <taxon>Eucarida</taxon>
        <taxon>Decapoda</taxon>
        <taxon>Pleocyemata</taxon>
        <taxon>Brachyura</taxon>
        <taxon>Eubrachyura</taxon>
        <taxon>Portunoidea</taxon>
        <taxon>Portunidae</taxon>
        <taxon>Portuninae</taxon>
        <taxon>Portunus</taxon>
    </lineage>
</organism>
<reference evidence="2 3" key="1">
    <citation type="submission" date="2019-05" db="EMBL/GenBank/DDBJ databases">
        <title>Another draft genome of Portunus trituberculatus and its Hox gene families provides insights of decapod evolution.</title>
        <authorList>
            <person name="Jeong J.-H."/>
            <person name="Song I."/>
            <person name="Kim S."/>
            <person name="Choi T."/>
            <person name="Kim D."/>
            <person name="Ryu S."/>
            <person name="Kim W."/>
        </authorList>
    </citation>
    <scope>NUCLEOTIDE SEQUENCE [LARGE SCALE GENOMIC DNA]</scope>
    <source>
        <tissue evidence="2">Muscle</tissue>
    </source>
</reference>
<evidence type="ECO:0000256" key="1">
    <source>
        <dbReference type="SAM" id="MobiDB-lite"/>
    </source>
</evidence>
<dbReference type="Proteomes" id="UP000324222">
    <property type="component" value="Unassembled WGS sequence"/>
</dbReference>
<gene>
    <name evidence="2" type="ORF">E2C01_092289</name>
</gene>
<sequence>MQHLDYKRQPCKHDPLSLHDKSQEDNTELDAIAMNLRIKWGQEVARTMAGYKALMTQTGTGGSRGRKNERAAHEASPVSVI</sequence>
<evidence type="ECO:0000313" key="2">
    <source>
        <dbReference type="EMBL" id="MPC97002.1"/>
    </source>
</evidence>
<comment type="caution">
    <text evidence="2">The sequence shown here is derived from an EMBL/GenBank/DDBJ whole genome shotgun (WGS) entry which is preliminary data.</text>
</comment>
<evidence type="ECO:0000313" key="3">
    <source>
        <dbReference type="Proteomes" id="UP000324222"/>
    </source>
</evidence>
<dbReference type="AlphaFoldDB" id="A0A5B7JLD3"/>
<accession>A0A5B7JLD3</accession>
<keyword evidence="3" id="KW-1185">Reference proteome</keyword>
<feature type="region of interest" description="Disordered" evidence="1">
    <location>
        <begin position="56"/>
        <end position="81"/>
    </location>
</feature>
<feature type="compositionally biased region" description="Basic and acidic residues" evidence="1">
    <location>
        <begin position="1"/>
        <end position="24"/>
    </location>
</feature>
<feature type="region of interest" description="Disordered" evidence="1">
    <location>
        <begin position="1"/>
        <end position="25"/>
    </location>
</feature>
<proteinExistence type="predicted"/>
<name>A0A5B7JLD3_PORTR</name>
<dbReference type="EMBL" id="VSRR010108210">
    <property type="protein sequence ID" value="MPC97002.1"/>
    <property type="molecule type" value="Genomic_DNA"/>
</dbReference>